<keyword evidence="1" id="KW-1133">Transmembrane helix</keyword>
<evidence type="ECO:0000313" key="2">
    <source>
        <dbReference type="EMBL" id="MFD2158698.1"/>
    </source>
</evidence>
<dbReference type="RefSeq" id="WP_377090892.1">
    <property type="nucleotide sequence ID" value="NZ_JBHSJL010000014.1"/>
</dbReference>
<evidence type="ECO:0008006" key="4">
    <source>
        <dbReference type="Google" id="ProtNLM"/>
    </source>
</evidence>
<feature type="transmembrane region" description="Helical" evidence="1">
    <location>
        <begin position="121"/>
        <end position="143"/>
    </location>
</feature>
<organism evidence="2 3">
    <name type="scientific">Rubritalea tangerina</name>
    <dbReference type="NCBI Taxonomy" id="430798"/>
    <lineage>
        <taxon>Bacteria</taxon>
        <taxon>Pseudomonadati</taxon>
        <taxon>Verrucomicrobiota</taxon>
        <taxon>Verrucomicrobiia</taxon>
        <taxon>Verrucomicrobiales</taxon>
        <taxon>Rubritaleaceae</taxon>
        <taxon>Rubritalea</taxon>
    </lineage>
</organism>
<protein>
    <recommendedName>
        <fullName evidence="4">Zinc-finger domain-containing protein</fullName>
    </recommendedName>
</protein>
<evidence type="ECO:0000256" key="1">
    <source>
        <dbReference type="SAM" id="Phobius"/>
    </source>
</evidence>
<evidence type="ECO:0000313" key="3">
    <source>
        <dbReference type="Proteomes" id="UP001597389"/>
    </source>
</evidence>
<sequence>MSEELIESGEGVPVNVEVRELVDRLIDGRLSEEENRRLESILESDEAAMRYCAERMRFHAEMEELMSPVRVELMQKRHLVVETKKGLATVSKAVSNVVRVENPKFGSALELPPGLKTPKQVLGYMLWGGLALVVLVAVIVFLIQRGPVSSEPQLVFRNASFEDLEINENSPPFIYTVLDWQDYFQTSSVRVCDVRRATDGKKEAQDGQYAVIMEGGFLTQRLSYNDGEAFVARKGLRLKVSGWAMLEEAGKPAQLWISSRVVVSAYPSMSQVEPDVQKLEVESDAWERFEAILTLPSDSLMMKPSIFRRDATQSAVDISGLQLAVSIDNKSKVPMFIDNLKIEVLEDLQETGVEVKK</sequence>
<keyword evidence="3" id="KW-1185">Reference proteome</keyword>
<gene>
    <name evidence="2" type="ORF">ACFSW8_07305</name>
</gene>
<name>A0ABW4Z9M5_9BACT</name>
<comment type="caution">
    <text evidence="2">The sequence shown here is derived from an EMBL/GenBank/DDBJ whole genome shotgun (WGS) entry which is preliminary data.</text>
</comment>
<keyword evidence="1" id="KW-0472">Membrane</keyword>
<accession>A0ABW4Z9M5</accession>
<dbReference type="Proteomes" id="UP001597389">
    <property type="component" value="Unassembled WGS sequence"/>
</dbReference>
<reference evidence="3" key="1">
    <citation type="journal article" date="2019" name="Int. J. Syst. Evol. Microbiol.">
        <title>The Global Catalogue of Microorganisms (GCM) 10K type strain sequencing project: providing services to taxonomists for standard genome sequencing and annotation.</title>
        <authorList>
            <consortium name="The Broad Institute Genomics Platform"/>
            <consortium name="The Broad Institute Genome Sequencing Center for Infectious Disease"/>
            <person name="Wu L."/>
            <person name="Ma J."/>
        </authorList>
    </citation>
    <scope>NUCLEOTIDE SEQUENCE [LARGE SCALE GENOMIC DNA]</scope>
    <source>
        <strain evidence="3">CCUG 57942</strain>
    </source>
</reference>
<dbReference type="EMBL" id="JBHUJB010000031">
    <property type="protein sequence ID" value="MFD2158698.1"/>
    <property type="molecule type" value="Genomic_DNA"/>
</dbReference>
<proteinExistence type="predicted"/>
<keyword evidence="1" id="KW-0812">Transmembrane</keyword>